<reference evidence="11" key="2">
    <citation type="submission" date="2008-12" db="EMBL/GenBank/DDBJ databases">
        <title>Improved gene annotation of the rice (Oryza sativa) genomes.</title>
        <authorList>
            <person name="Wang J."/>
            <person name="Li R."/>
            <person name="Fan W."/>
            <person name="Huang Q."/>
            <person name="Zhang J."/>
            <person name="Zhou Y."/>
            <person name="Hu Y."/>
            <person name="Zi S."/>
            <person name="Li J."/>
            <person name="Ni P."/>
            <person name="Zheng H."/>
            <person name="Zhang Y."/>
            <person name="Zhao M."/>
            <person name="Hao Q."/>
            <person name="McDermott J."/>
            <person name="Samudrala R."/>
            <person name="Kristiansen K."/>
            <person name="Wong G.K.-S."/>
        </authorList>
    </citation>
    <scope>NUCLEOTIDE SEQUENCE</scope>
</reference>
<evidence type="ECO:0000256" key="5">
    <source>
        <dbReference type="ARBA" id="ARBA00022692"/>
    </source>
</evidence>
<feature type="compositionally biased region" description="Low complexity" evidence="9">
    <location>
        <begin position="396"/>
        <end position="406"/>
    </location>
</feature>
<comment type="similarity">
    <text evidence="2">Belongs to the RAMP4 family.</text>
</comment>
<feature type="transmembrane region" description="Helical" evidence="10">
    <location>
        <begin position="426"/>
        <end position="446"/>
    </location>
</feature>
<feature type="transmembrane region" description="Helical" evidence="10">
    <location>
        <begin position="492"/>
        <end position="515"/>
    </location>
</feature>
<evidence type="ECO:0000256" key="1">
    <source>
        <dbReference type="ARBA" id="ARBA00004389"/>
    </source>
</evidence>
<feature type="region of interest" description="Disordered" evidence="9">
    <location>
        <begin position="722"/>
        <end position="750"/>
    </location>
</feature>
<dbReference type="GO" id="GO:0015144">
    <property type="term" value="F:carbohydrate transmembrane transporter activity"/>
    <property type="evidence" value="ECO:0007669"/>
    <property type="project" value="InterPro"/>
</dbReference>
<feature type="transmembrane region" description="Helical" evidence="10">
    <location>
        <begin position="35"/>
        <end position="54"/>
    </location>
</feature>
<evidence type="ECO:0008006" key="12">
    <source>
        <dbReference type="Google" id="ProtNLM"/>
    </source>
</evidence>
<gene>
    <name evidence="11" type="ORF">OsJ_24895</name>
</gene>
<dbReference type="Pfam" id="PF00083">
    <property type="entry name" value="Sugar_tr"/>
    <property type="match status" value="1"/>
</dbReference>
<feature type="transmembrane region" description="Helical" evidence="10">
    <location>
        <begin position="123"/>
        <end position="142"/>
    </location>
</feature>
<feature type="transmembrane region" description="Helical" evidence="10">
    <location>
        <begin position="181"/>
        <end position="198"/>
    </location>
</feature>
<dbReference type="Proteomes" id="UP000007752">
    <property type="component" value="Chromosome 7"/>
</dbReference>
<organism evidence="11">
    <name type="scientific">Oryza sativa subsp. japonica</name>
    <name type="common">Rice</name>
    <dbReference type="NCBI Taxonomy" id="39947"/>
    <lineage>
        <taxon>Eukaryota</taxon>
        <taxon>Viridiplantae</taxon>
        <taxon>Streptophyta</taxon>
        <taxon>Embryophyta</taxon>
        <taxon>Tracheophyta</taxon>
        <taxon>Spermatophyta</taxon>
        <taxon>Magnoliopsida</taxon>
        <taxon>Liliopsida</taxon>
        <taxon>Poales</taxon>
        <taxon>Poaceae</taxon>
        <taxon>BOP clade</taxon>
        <taxon>Oryzoideae</taxon>
        <taxon>Oryzeae</taxon>
        <taxon>Oryzinae</taxon>
        <taxon>Oryza</taxon>
        <taxon>Oryza sativa</taxon>
    </lineage>
</organism>
<evidence type="ECO:0000256" key="8">
    <source>
        <dbReference type="ARBA" id="ARBA00023136"/>
    </source>
</evidence>
<sequence>MTTSRRLSDRKVARFEKNVTKRGSVPETVKKGNDYPVGPIVLGFFVFVVVGSYLQRISSAFTTRNLLVGLVNRDGVLFLPEMRRPKNKYGFVTAVLSSATPLLLGYDLVMVCGSATLPEPPGVKLLACVAVASCVLGALAAVGAQCVVGDRCTVLLSAAVLCAGALARGLATSFAAFEAGVFVNGVGMGLALMSVPAYAGELSPSSLHRGLTSHPDGFVCLATGKAIPALLGFAVLLMPELPQWLLTKDHARRVLSRTLSLEDAELRLLETKTELGEPHDVGCDDTVATPAWRTRWREERALWLELLARPTEPVRRNIVSALVAKGFQQASGIGSMFLYVQRAFRDAGVPSDTRMTRALVAFGLVVFAFFAVSTVLLELAWLLVKALAGGCCPRRAPAPADHPSSPHAHRGGVAMGMKRRREQLKWARSLSATMLMSLMALVWLLLGPVQMADASSSSGWPRWLRTAVAAVNRAVRAAILWSFAWVYEVTAVYGNLLACSAIIVFAWFLVYFGVLGAKESRHRKRTDAWRKDRRSLQLPPHGVTAVAASTKLPLRGHLVASPPPLTTRPPNAVGSPPHRAVLAVHLAGRRLWRTRHDGLHAVVRAGLSAKPPRPRWPHSLQASANGPFLPLASPPSVPAAPASTAAVCASSPAYVAAGRVPSHRTCLLARAMPPSAAASRAGHLLPSPAPPAASQLLPSPSLRAPPVRDVLGDDVSLLCQSTHRPASSAATGVASSRSGHGEARSAAEGAESASGVAGFALWTSSDAVFRLTLATPPPTPRGRIVAGWFSPPPPSWPAARFPAAGSGGGEGG</sequence>
<evidence type="ECO:0000256" key="2">
    <source>
        <dbReference type="ARBA" id="ARBA00005500"/>
    </source>
</evidence>
<dbReference type="AlphaFoldDB" id="B9FY41"/>
<evidence type="ECO:0000256" key="7">
    <source>
        <dbReference type="ARBA" id="ARBA00022989"/>
    </source>
</evidence>
<keyword evidence="5 10" id="KW-0812">Transmembrane</keyword>
<feature type="transmembrane region" description="Helical" evidence="10">
    <location>
        <begin position="218"/>
        <end position="238"/>
    </location>
</feature>
<evidence type="ECO:0000313" key="11">
    <source>
        <dbReference type="EMBL" id="EEE67478.1"/>
    </source>
</evidence>
<proteinExistence type="inferred from homology"/>
<keyword evidence="4" id="KW-0813">Transport</keyword>
<comment type="similarity">
    <text evidence="3">Belongs to the major facilitator superfamily. Sugar transporter (TC 2.A.1.1) family.</text>
</comment>
<dbReference type="InterPro" id="IPR005828">
    <property type="entry name" value="MFS_sugar_transport-like"/>
</dbReference>
<evidence type="ECO:0000256" key="10">
    <source>
        <dbReference type="SAM" id="Phobius"/>
    </source>
</evidence>
<accession>B9FY41</accession>
<keyword evidence="6" id="KW-0256">Endoplasmic reticulum</keyword>
<dbReference type="InterPro" id="IPR045262">
    <property type="entry name" value="STP/PLT_plant"/>
</dbReference>
<evidence type="ECO:0000256" key="9">
    <source>
        <dbReference type="SAM" id="MobiDB-lite"/>
    </source>
</evidence>
<dbReference type="Pfam" id="PF06624">
    <property type="entry name" value="RAMP4"/>
    <property type="match status" value="1"/>
</dbReference>
<dbReference type="Gene3D" id="1.20.1250.20">
    <property type="entry name" value="MFS general substrate transporter like domains"/>
    <property type="match status" value="1"/>
</dbReference>
<evidence type="ECO:0000256" key="4">
    <source>
        <dbReference type="ARBA" id="ARBA00022448"/>
    </source>
</evidence>
<dbReference type="InterPro" id="IPR010580">
    <property type="entry name" value="ER_stress-assoc"/>
</dbReference>
<feature type="region of interest" description="Disordered" evidence="9">
    <location>
        <begin position="679"/>
        <end position="705"/>
    </location>
</feature>
<keyword evidence="8 10" id="KW-0472">Membrane</keyword>
<feature type="region of interest" description="Disordered" evidence="9">
    <location>
        <begin position="793"/>
        <end position="812"/>
    </location>
</feature>
<dbReference type="PANTHER" id="PTHR23500">
    <property type="entry name" value="SOLUTE CARRIER FAMILY 2, FACILITATED GLUCOSE TRANSPORTER"/>
    <property type="match status" value="1"/>
</dbReference>
<evidence type="ECO:0000256" key="6">
    <source>
        <dbReference type="ARBA" id="ARBA00022824"/>
    </source>
</evidence>
<evidence type="ECO:0000256" key="3">
    <source>
        <dbReference type="ARBA" id="ARBA00010992"/>
    </source>
</evidence>
<dbReference type="EMBL" id="CM000144">
    <property type="protein sequence ID" value="EEE67478.1"/>
    <property type="molecule type" value="Genomic_DNA"/>
</dbReference>
<dbReference type="InterPro" id="IPR036259">
    <property type="entry name" value="MFS_trans_sf"/>
</dbReference>
<feature type="compositionally biased region" description="Polar residues" evidence="9">
    <location>
        <begin position="722"/>
        <end position="737"/>
    </location>
</feature>
<dbReference type="GO" id="GO:0005789">
    <property type="term" value="C:endoplasmic reticulum membrane"/>
    <property type="evidence" value="ECO:0007669"/>
    <property type="project" value="UniProtKB-SubCell"/>
</dbReference>
<name>B9FY41_ORYSJ</name>
<protein>
    <recommendedName>
        <fullName evidence="12">Major facilitator superfamily (MFS) profile domain-containing protein</fullName>
    </recommendedName>
</protein>
<reference evidence="11" key="1">
    <citation type="journal article" date="2005" name="PLoS Biol.">
        <title>The genomes of Oryza sativa: a history of duplications.</title>
        <authorList>
            <person name="Yu J."/>
            <person name="Wang J."/>
            <person name="Lin W."/>
            <person name="Li S."/>
            <person name="Li H."/>
            <person name="Zhou J."/>
            <person name="Ni P."/>
            <person name="Dong W."/>
            <person name="Hu S."/>
            <person name="Zeng C."/>
            <person name="Zhang J."/>
            <person name="Zhang Y."/>
            <person name="Li R."/>
            <person name="Xu Z."/>
            <person name="Li S."/>
            <person name="Li X."/>
            <person name="Zheng H."/>
            <person name="Cong L."/>
            <person name="Lin L."/>
            <person name="Yin J."/>
            <person name="Geng J."/>
            <person name="Li G."/>
            <person name="Shi J."/>
            <person name="Liu J."/>
            <person name="Lv H."/>
            <person name="Li J."/>
            <person name="Wang J."/>
            <person name="Deng Y."/>
            <person name="Ran L."/>
            <person name="Shi X."/>
            <person name="Wang X."/>
            <person name="Wu Q."/>
            <person name="Li C."/>
            <person name="Ren X."/>
            <person name="Wang J."/>
            <person name="Wang X."/>
            <person name="Li D."/>
            <person name="Liu D."/>
            <person name="Zhang X."/>
            <person name="Ji Z."/>
            <person name="Zhao W."/>
            <person name="Sun Y."/>
            <person name="Zhang Z."/>
            <person name="Bao J."/>
            <person name="Han Y."/>
            <person name="Dong L."/>
            <person name="Ji J."/>
            <person name="Chen P."/>
            <person name="Wu S."/>
            <person name="Liu J."/>
            <person name="Xiao Y."/>
            <person name="Bu D."/>
            <person name="Tan J."/>
            <person name="Yang L."/>
            <person name="Ye C."/>
            <person name="Zhang J."/>
            <person name="Xu J."/>
            <person name="Zhou Y."/>
            <person name="Yu Y."/>
            <person name="Zhang B."/>
            <person name="Zhuang S."/>
            <person name="Wei H."/>
            <person name="Liu B."/>
            <person name="Lei M."/>
            <person name="Yu H."/>
            <person name="Li Y."/>
            <person name="Xu H."/>
            <person name="Wei S."/>
            <person name="He X."/>
            <person name="Fang L."/>
            <person name="Zhang Z."/>
            <person name="Zhang Y."/>
            <person name="Huang X."/>
            <person name="Su Z."/>
            <person name="Tong W."/>
            <person name="Li J."/>
            <person name="Tong Z."/>
            <person name="Li S."/>
            <person name="Ye J."/>
            <person name="Wang L."/>
            <person name="Fang L."/>
            <person name="Lei T."/>
            <person name="Chen C."/>
            <person name="Chen H."/>
            <person name="Xu Z."/>
            <person name="Li H."/>
            <person name="Huang H."/>
            <person name="Zhang F."/>
            <person name="Xu H."/>
            <person name="Li N."/>
            <person name="Zhao C."/>
            <person name="Li S."/>
            <person name="Dong L."/>
            <person name="Huang Y."/>
            <person name="Li L."/>
            <person name="Xi Y."/>
            <person name="Qi Q."/>
            <person name="Li W."/>
            <person name="Zhang B."/>
            <person name="Hu W."/>
            <person name="Zhang Y."/>
            <person name="Tian X."/>
            <person name="Jiao Y."/>
            <person name="Liang X."/>
            <person name="Jin J."/>
            <person name="Gao L."/>
            <person name="Zheng W."/>
            <person name="Hao B."/>
            <person name="Liu S."/>
            <person name="Wang W."/>
            <person name="Yuan L."/>
            <person name="Cao M."/>
            <person name="McDermott J."/>
            <person name="Samudrala R."/>
            <person name="Wang J."/>
            <person name="Wong G.K."/>
            <person name="Yang H."/>
        </authorList>
    </citation>
    <scope>NUCLEOTIDE SEQUENCE [LARGE SCALE GENOMIC DNA]</scope>
</reference>
<feature type="transmembrane region" description="Helical" evidence="10">
    <location>
        <begin position="154"/>
        <end position="175"/>
    </location>
</feature>
<comment type="subcellular location">
    <subcellularLocation>
        <location evidence="1">Endoplasmic reticulum membrane</location>
        <topology evidence="1">Single-pass membrane protein</topology>
    </subcellularLocation>
</comment>
<feature type="transmembrane region" description="Helical" evidence="10">
    <location>
        <begin position="89"/>
        <end position="111"/>
    </location>
</feature>
<keyword evidence="7 10" id="KW-1133">Transmembrane helix</keyword>
<dbReference type="PANTHER" id="PTHR23500:SF560">
    <property type="entry name" value="OS07G0582850 PROTEIN"/>
    <property type="match status" value="1"/>
</dbReference>
<feature type="transmembrane region" description="Helical" evidence="10">
    <location>
        <begin position="359"/>
        <end position="384"/>
    </location>
</feature>
<dbReference type="SUPFAM" id="SSF103473">
    <property type="entry name" value="MFS general substrate transporter"/>
    <property type="match status" value="1"/>
</dbReference>
<dbReference type="HOGENOM" id="CLU_898905_0_0_1"/>
<feature type="region of interest" description="Disordered" evidence="9">
    <location>
        <begin position="396"/>
        <end position="415"/>
    </location>
</feature>